<dbReference type="Proteomes" id="UP000013378">
    <property type="component" value="Unassembled WGS sequence"/>
</dbReference>
<keyword evidence="4" id="KW-1185">Reference proteome</keyword>
<evidence type="ECO:0000259" key="2">
    <source>
        <dbReference type="PROSITE" id="PS51782"/>
    </source>
</evidence>
<dbReference type="PROSITE" id="PS51782">
    <property type="entry name" value="LYSM"/>
    <property type="match status" value="1"/>
</dbReference>
<dbReference type="SUPFAM" id="SSF54106">
    <property type="entry name" value="LysM domain"/>
    <property type="match status" value="1"/>
</dbReference>
<keyword evidence="1" id="KW-0472">Membrane</keyword>
<name>R1AX07_9FIRM</name>
<dbReference type="InterPro" id="IPR036779">
    <property type="entry name" value="LysM_dom_sf"/>
</dbReference>
<evidence type="ECO:0000313" key="3">
    <source>
        <dbReference type="EMBL" id="EOD01738.1"/>
    </source>
</evidence>
<dbReference type="EMBL" id="ARZA01000029">
    <property type="protein sequence ID" value="EOD01738.1"/>
    <property type="molecule type" value="Genomic_DNA"/>
</dbReference>
<keyword evidence="1" id="KW-1133">Transmembrane helix</keyword>
<feature type="domain" description="LysM" evidence="2">
    <location>
        <begin position="44"/>
        <end position="94"/>
    </location>
</feature>
<dbReference type="OrthoDB" id="9794294at2"/>
<dbReference type="Gene3D" id="3.10.350.10">
    <property type="entry name" value="LysM domain"/>
    <property type="match status" value="1"/>
</dbReference>
<dbReference type="AlphaFoldDB" id="R1AX07"/>
<evidence type="ECO:0000313" key="4">
    <source>
        <dbReference type="Proteomes" id="UP000013378"/>
    </source>
</evidence>
<dbReference type="Pfam" id="PF01476">
    <property type="entry name" value="LysM"/>
    <property type="match status" value="1"/>
</dbReference>
<feature type="transmembrane region" description="Helical" evidence="1">
    <location>
        <begin position="12"/>
        <end position="32"/>
    </location>
</feature>
<dbReference type="STRING" id="1304284.L21TH_0177"/>
<dbReference type="RefSeq" id="WP_006306551.1">
    <property type="nucleotide sequence ID" value="NZ_ARZA01000029.1"/>
</dbReference>
<dbReference type="CDD" id="cd00118">
    <property type="entry name" value="LysM"/>
    <property type="match status" value="1"/>
</dbReference>
<dbReference type="SMART" id="SM00257">
    <property type="entry name" value="LysM"/>
    <property type="match status" value="1"/>
</dbReference>
<accession>R1AX07</accession>
<dbReference type="InterPro" id="IPR018392">
    <property type="entry name" value="LysM"/>
</dbReference>
<sequence length="97" mass="11306">MKEVYKKHNYRVSFFTLTVILGLLAIGLITNINKAYSSTYKKYKIITVDKGDTIWQIAKENNYNNQDIRKVVYIITRLNKMENAKIHPGDTIKVPIE</sequence>
<gene>
    <name evidence="3" type="ORF">L21TH_0177</name>
</gene>
<comment type="caution">
    <text evidence="3">The sequence shown here is derived from an EMBL/GenBank/DDBJ whole genome shotgun (WGS) entry which is preliminary data.</text>
</comment>
<proteinExistence type="predicted"/>
<evidence type="ECO:0000256" key="1">
    <source>
        <dbReference type="SAM" id="Phobius"/>
    </source>
</evidence>
<organism evidence="3 4">
    <name type="scientific">Caldisalinibacter kiritimatiensis</name>
    <dbReference type="NCBI Taxonomy" id="1304284"/>
    <lineage>
        <taxon>Bacteria</taxon>
        <taxon>Bacillati</taxon>
        <taxon>Bacillota</taxon>
        <taxon>Tissierellia</taxon>
        <taxon>Tissierellales</taxon>
        <taxon>Thermohalobacteraceae</taxon>
        <taxon>Caldisalinibacter</taxon>
    </lineage>
</organism>
<reference evidence="3 4" key="1">
    <citation type="journal article" date="2015" name="Geomicrobiol. J.">
        <title>Caldisalinibacter kiritimatiensis gen. nov., sp. nov., a moderately thermohalophilic thiosulfate-reducing bacterium from a hypersaline microbial mat.</title>
        <authorList>
            <person name="Ben Hania W."/>
            <person name="Joseph M."/>
            <person name="Fiebig A."/>
            <person name="Bunk B."/>
            <person name="Klenk H.-P."/>
            <person name="Fardeau M.-L."/>
            <person name="Spring S."/>
        </authorList>
    </citation>
    <scope>NUCLEOTIDE SEQUENCE [LARGE SCALE GENOMIC DNA]</scope>
    <source>
        <strain evidence="3 4">L21-TH-D2</strain>
    </source>
</reference>
<protein>
    <recommendedName>
        <fullName evidence="2">LysM domain-containing protein</fullName>
    </recommendedName>
</protein>
<keyword evidence="1" id="KW-0812">Transmembrane</keyword>
<dbReference type="eggNOG" id="COG1388">
    <property type="taxonomic scope" value="Bacteria"/>
</dbReference>